<keyword evidence="1" id="KW-0808">Transferase</keyword>
<evidence type="ECO:0000313" key="4">
    <source>
        <dbReference type="EMBL" id="KIU11978.1"/>
    </source>
</evidence>
<evidence type="ECO:0000313" key="5">
    <source>
        <dbReference type="Proteomes" id="UP000032247"/>
    </source>
</evidence>
<sequence length="149" mass="16688">MNIRQAKTSDAAALAPLFNQYREFYRQASDLQGAEAFLKARLENHESVILAAEENGEFIGFTQLYPTFSSVSMKRIYILNDLFVAPYARTKGAGGRLLSAAKDYAGENGAKCLTLQTKHHNRKARSLYEQNGYEEDTGFVHYSLNVPAK</sequence>
<evidence type="ECO:0000259" key="3">
    <source>
        <dbReference type="PROSITE" id="PS51186"/>
    </source>
</evidence>
<comment type="caution">
    <text evidence="4">The sequence shown here is derived from an EMBL/GenBank/DDBJ whole genome shotgun (WGS) entry which is preliminary data.</text>
</comment>
<accession>A0A0D1IRG7</accession>
<dbReference type="STRING" id="483913.AN935_05375"/>
<dbReference type="PATRIC" id="fig|1423.173.peg.860"/>
<dbReference type="PANTHER" id="PTHR43877">
    <property type="entry name" value="AMINOALKYLPHOSPHONATE N-ACETYLTRANSFERASE-RELATED-RELATED"/>
    <property type="match status" value="1"/>
</dbReference>
<dbReference type="InterPro" id="IPR000182">
    <property type="entry name" value="GNAT_dom"/>
</dbReference>
<gene>
    <name evidence="4" type="ORF">SC09_Contig19orf00290</name>
</gene>
<dbReference type="InterPro" id="IPR016181">
    <property type="entry name" value="Acyl_CoA_acyltransferase"/>
</dbReference>
<name>A0A0D1IRG7_BACIU</name>
<dbReference type="CDD" id="cd04301">
    <property type="entry name" value="NAT_SF"/>
    <property type="match status" value="1"/>
</dbReference>
<proteinExistence type="predicted"/>
<keyword evidence="2" id="KW-0012">Acyltransferase</keyword>
<dbReference type="PROSITE" id="PS51186">
    <property type="entry name" value="GNAT"/>
    <property type="match status" value="1"/>
</dbReference>
<feature type="domain" description="N-acetyltransferase" evidence="3">
    <location>
        <begin position="1"/>
        <end position="149"/>
    </location>
</feature>
<evidence type="ECO:0000256" key="2">
    <source>
        <dbReference type="ARBA" id="ARBA00023315"/>
    </source>
</evidence>
<reference evidence="4 5" key="1">
    <citation type="submission" date="2014-12" db="EMBL/GenBank/DDBJ databases">
        <title>Comparative genome analysis of Bacillus coagulans HM-08, Clostridium butyricum HM-68, Bacillus subtilis HM-66 and Bacillus licheniformis BL-09.</title>
        <authorList>
            <person name="Zhang H."/>
        </authorList>
    </citation>
    <scope>NUCLEOTIDE SEQUENCE [LARGE SCALE GENOMIC DNA]</scope>
    <source>
        <strain evidence="4 5">HM-66</strain>
    </source>
</reference>
<dbReference type="Pfam" id="PF00583">
    <property type="entry name" value="Acetyltransf_1"/>
    <property type="match status" value="1"/>
</dbReference>
<dbReference type="Gene3D" id="3.40.630.30">
    <property type="match status" value="1"/>
</dbReference>
<dbReference type="InterPro" id="IPR050832">
    <property type="entry name" value="Bact_Acetyltransf"/>
</dbReference>
<dbReference type="GO" id="GO:0016747">
    <property type="term" value="F:acyltransferase activity, transferring groups other than amino-acyl groups"/>
    <property type="evidence" value="ECO:0007669"/>
    <property type="project" value="InterPro"/>
</dbReference>
<protein>
    <recommendedName>
        <fullName evidence="3">N-acetyltransferase domain-containing protein</fullName>
    </recommendedName>
</protein>
<dbReference type="PANTHER" id="PTHR43877:SF2">
    <property type="entry name" value="AMINOALKYLPHOSPHONATE N-ACETYLTRANSFERASE-RELATED"/>
    <property type="match status" value="1"/>
</dbReference>
<evidence type="ECO:0000256" key="1">
    <source>
        <dbReference type="ARBA" id="ARBA00022679"/>
    </source>
</evidence>
<dbReference type="AlphaFoldDB" id="A0A0D1IRG7"/>
<dbReference type="SUPFAM" id="SSF55729">
    <property type="entry name" value="Acyl-CoA N-acyltransferases (Nat)"/>
    <property type="match status" value="1"/>
</dbReference>
<organism evidence="4 5">
    <name type="scientific">Bacillus subtilis</name>
    <dbReference type="NCBI Taxonomy" id="1423"/>
    <lineage>
        <taxon>Bacteria</taxon>
        <taxon>Bacillati</taxon>
        <taxon>Bacillota</taxon>
        <taxon>Bacilli</taxon>
        <taxon>Bacillales</taxon>
        <taxon>Bacillaceae</taxon>
        <taxon>Bacillus</taxon>
    </lineage>
</organism>
<dbReference type="EMBL" id="JXBC01000002">
    <property type="protein sequence ID" value="KIU11978.1"/>
    <property type="molecule type" value="Genomic_DNA"/>
</dbReference>
<dbReference type="Proteomes" id="UP000032247">
    <property type="component" value="Unassembled WGS sequence"/>
</dbReference>